<evidence type="ECO:0000313" key="2">
    <source>
        <dbReference type="Proteomes" id="UP000185547"/>
    </source>
</evidence>
<dbReference type="AlphaFoldDB" id="A0A9X8R514"/>
<gene>
    <name evidence="1" type="ORF">SAMN05421802_11360</name>
</gene>
<dbReference type="EMBL" id="FTMH01000013">
    <property type="protein sequence ID" value="SIQ40534.1"/>
    <property type="molecule type" value="Genomic_DNA"/>
</dbReference>
<dbReference type="RefSeq" id="WP_063937044.1">
    <property type="nucleotide sequence ID" value="NZ_FTMH01000013.1"/>
</dbReference>
<reference evidence="1 2" key="1">
    <citation type="submission" date="2017-01" db="EMBL/GenBank/DDBJ databases">
        <authorList>
            <person name="Varghese N."/>
            <person name="Submissions S."/>
        </authorList>
    </citation>
    <scope>NUCLEOTIDE SEQUENCE [LARGE SCALE GENOMIC DNA]</scope>
    <source>
        <strain evidence="1 2">DSM 44280</strain>
    </source>
</reference>
<accession>A0A9X8R514</accession>
<sequence>MNAPQNTYQAPMPGRVRMCLDDVRQEWVDKFPDRAARLALWGKFQNYLAHFADIEQKAIDSGWLDDDEEIIKYVWLGGSFISDKIAPRNLDVTVFLNGPALEKLKGKKGSGWVRNKAFARDSLSKDANFSGISPIRVDYYPVKSVFHLSELGNAERNYLLERGAWDEWWQRLRDSHTDAPTESSAATRRGYVEVIL</sequence>
<dbReference type="Proteomes" id="UP000185547">
    <property type="component" value="Unassembled WGS sequence"/>
</dbReference>
<name>A0A9X8R514_9CORY</name>
<evidence type="ECO:0000313" key="1">
    <source>
        <dbReference type="EMBL" id="SIQ40534.1"/>
    </source>
</evidence>
<organism evidence="1 2">
    <name type="scientific">Corynebacterium afermentans</name>
    <dbReference type="NCBI Taxonomy" id="38286"/>
    <lineage>
        <taxon>Bacteria</taxon>
        <taxon>Bacillati</taxon>
        <taxon>Actinomycetota</taxon>
        <taxon>Actinomycetes</taxon>
        <taxon>Mycobacteriales</taxon>
        <taxon>Corynebacteriaceae</taxon>
        <taxon>Corynebacterium</taxon>
    </lineage>
</organism>
<protein>
    <submittedName>
        <fullName evidence="1">Uncharacterized protein</fullName>
    </submittedName>
</protein>
<keyword evidence="2" id="KW-1185">Reference proteome</keyword>
<dbReference type="InterPro" id="IPR053860">
    <property type="entry name" value="DUF6932"/>
</dbReference>
<proteinExistence type="predicted"/>
<comment type="caution">
    <text evidence="1">The sequence shown here is derived from an EMBL/GenBank/DDBJ whole genome shotgun (WGS) entry which is preliminary data.</text>
</comment>
<dbReference type="OrthoDB" id="4578284at2"/>
<dbReference type="Pfam" id="PF22014">
    <property type="entry name" value="DUF6932"/>
    <property type="match status" value="1"/>
</dbReference>